<keyword evidence="1" id="KW-0472">Membrane</keyword>
<feature type="transmembrane region" description="Helical" evidence="1">
    <location>
        <begin position="75"/>
        <end position="95"/>
    </location>
</feature>
<proteinExistence type="predicted"/>
<gene>
    <name evidence="2" type="ORF">WKR92_10360</name>
</gene>
<sequence>MNDQELITIWKAQNEKIEQSLSINQKLLIEVVNQKAQTSLRSLKRIKTLGIVSFILYFVILGYLLFFAVSNYTSAANYFIVSMLAIMFINARGFIDYIKHLTWANNINYSGSITSIQQKLSELQLSIVKHTKIMVLQLPFWTTFYLSDRWFPNQVGVSYIIFQIILTGGFTYLAYWLYKNQKVENLDKKWYQNLIAGSGGKAVRKALEFYKEIETFKSEN</sequence>
<keyword evidence="1" id="KW-1133">Transmembrane helix</keyword>
<dbReference type="Proteomes" id="UP001580928">
    <property type="component" value="Unassembled WGS sequence"/>
</dbReference>
<evidence type="ECO:0000313" key="2">
    <source>
        <dbReference type="EMBL" id="MFB5946236.1"/>
    </source>
</evidence>
<keyword evidence="1" id="KW-0812">Transmembrane</keyword>
<keyword evidence="3" id="KW-1185">Reference proteome</keyword>
<accession>A0ABV5CFG2</accession>
<protein>
    <submittedName>
        <fullName evidence="2">Uncharacterized protein</fullName>
    </submittedName>
</protein>
<comment type="caution">
    <text evidence="2">The sequence shown here is derived from an EMBL/GenBank/DDBJ whole genome shotgun (WGS) entry which is preliminary data.</text>
</comment>
<feature type="transmembrane region" description="Helical" evidence="1">
    <location>
        <begin position="157"/>
        <end position="178"/>
    </location>
</feature>
<evidence type="ECO:0000256" key="1">
    <source>
        <dbReference type="SAM" id="Phobius"/>
    </source>
</evidence>
<dbReference type="RefSeq" id="WP_375557763.1">
    <property type="nucleotide sequence ID" value="NZ_JBBVGT010000002.1"/>
</dbReference>
<organism evidence="2 3">
    <name type="scientific">Albibacterium profundi</name>
    <dbReference type="NCBI Taxonomy" id="3134906"/>
    <lineage>
        <taxon>Bacteria</taxon>
        <taxon>Pseudomonadati</taxon>
        <taxon>Bacteroidota</taxon>
        <taxon>Sphingobacteriia</taxon>
        <taxon>Sphingobacteriales</taxon>
        <taxon>Sphingobacteriaceae</taxon>
        <taxon>Albibacterium</taxon>
    </lineage>
</organism>
<feature type="transmembrane region" description="Helical" evidence="1">
    <location>
        <begin position="49"/>
        <end position="69"/>
    </location>
</feature>
<dbReference type="EMBL" id="JBBVGT010000002">
    <property type="protein sequence ID" value="MFB5946236.1"/>
    <property type="molecule type" value="Genomic_DNA"/>
</dbReference>
<name>A0ABV5CFG2_9SPHI</name>
<reference evidence="2 3" key="1">
    <citation type="submission" date="2024-04" db="EMBL/GenBank/DDBJ databases">
        <title>Albibacterium profundi sp. nov., isolated from sediment of the Challenger Deep of Mariana Trench.</title>
        <authorList>
            <person name="Wang Y."/>
        </authorList>
    </citation>
    <scope>NUCLEOTIDE SEQUENCE [LARGE SCALE GENOMIC DNA]</scope>
    <source>
        <strain evidence="2 3">RHL897</strain>
    </source>
</reference>
<evidence type="ECO:0000313" key="3">
    <source>
        <dbReference type="Proteomes" id="UP001580928"/>
    </source>
</evidence>